<name>A0A7H8QUK5_TALRU</name>
<evidence type="ECO:0000313" key="2">
    <source>
        <dbReference type="Proteomes" id="UP000509510"/>
    </source>
</evidence>
<dbReference type="KEGG" id="trg:TRUGW13939_04263"/>
<dbReference type="GeneID" id="55991765"/>
<sequence>MPQNPIQLCRLELLPAELLEKIFFYSLEVNLPRASLHIAQILSKPIIYKWLVRLAFSSSNQSSRNDFFTPDFLPPPLDYWALNTTERACLQTEILSCRWSTLSLFRQCQKEYVKHIISKKCANLVFSPEDQLKLDDIDRFLARPMDFDLAVRGRRGSGDLVLKAKVKDTDSSKPFDFRLAFWFHFGAVQVNEPSAVSYELDAFRLPCAPSMDEPPRMPDKLLQEPWTAEKLEFLTLFSHDAYIDEDNSCVRSRRVLRQLIRDRDYTTFEKLLGMNIKFKNYSFPTAWPVKSRHFRAALKHAEGPNDPFVRLLHHQRWSSLSERELEIKEGFLANLNLGPPPRTRFWTSTAS</sequence>
<proteinExistence type="predicted"/>
<dbReference type="RefSeq" id="XP_035343333.1">
    <property type="nucleotide sequence ID" value="XM_035487440.1"/>
</dbReference>
<protein>
    <submittedName>
        <fullName evidence="1">Uncharacterized protein</fullName>
    </submittedName>
</protein>
<dbReference type="EMBL" id="CP055899">
    <property type="protein sequence ID" value="QKX57155.1"/>
    <property type="molecule type" value="Genomic_DNA"/>
</dbReference>
<accession>A0A7H8QUK5</accession>
<evidence type="ECO:0000313" key="1">
    <source>
        <dbReference type="EMBL" id="QKX57155.1"/>
    </source>
</evidence>
<organism evidence="1 2">
    <name type="scientific">Talaromyces rugulosus</name>
    <name type="common">Penicillium rugulosum</name>
    <dbReference type="NCBI Taxonomy" id="121627"/>
    <lineage>
        <taxon>Eukaryota</taxon>
        <taxon>Fungi</taxon>
        <taxon>Dikarya</taxon>
        <taxon>Ascomycota</taxon>
        <taxon>Pezizomycotina</taxon>
        <taxon>Eurotiomycetes</taxon>
        <taxon>Eurotiomycetidae</taxon>
        <taxon>Eurotiales</taxon>
        <taxon>Trichocomaceae</taxon>
        <taxon>Talaromyces</taxon>
        <taxon>Talaromyces sect. Islandici</taxon>
    </lineage>
</organism>
<dbReference type="Proteomes" id="UP000509510">
    <property type="component" value="Chromosome II"/>
</dbReference>
<dbReference type="AlphaFoldDB" id="A0A7H8QUK5"/>
<gene>
    <name evidence="1" type="ORF">TRUGW13939_04263</name>
</gene>
<reference evidence="2" key="1">
    <citation type="submission" date="2020-06" db="EMBL/GenBank/DDBJ databases">
        <title>A chromosome-scale genome assembly of Talaromyces rugulosus W13939.</title>
        <authorList>
            <person name="Wang B."/>
            <person name="Guo L."/>
            <person name="Ye K."/>
            <person name="Wang L."/>
        </authorList>
    </citation>
    <scope>NUCLEOTIDE SEQUENCE [LARGE SCALE GENOMIC DNA]</scope>
    <source>
        <strain evidence="2">W13939</strain>
    </source>
</reference>
<keyword evidence="2" id="KW-1185">Reference proteome</keyword>
<dbReference type="OrthoDB" id="4167490at2759"/>